<keyword evidence="3" id="KW-1185">Reference proteome</keyword>
<dbReference type="PANTHER" id="PTHR14030:SF25">
    <property type="entry name" value="MITOTIC CHECKPOINT SERINE_THREONINE-PROTEIN KINASE BUB1 BETA"/>
    <property type="match status" value="1"/>
</dbReference>
<feature type="region of interest" description="Disordered" evidence="1">
    <location>
        <begin position="1"/>
        <end position="43"/>
    </location>
</feature>
<evidence type="ECO:0008006" key="4">
    <source>
        <dbReference type="Google" id="ProtNLM"/>
    </source>
</evidence>
<feature type="compositionally biased region" description="Polar residues" evidence="1">
    <location>
        <begin position="1"/>
        <end position="18"/>
    </location>
</feature>
<dbReference type="AlphaFoldDB" id="A0ABD0WR33"/>
<proteinExistence type="predicted"/>
<feature type="compositionally biased region" description="Polar residues" evidence="1">
    <location>
        <begin position="192"/>
        <end position="216"/>
    </location>
</feature>
<accession>A0ABD0WR33</accession>
<dbReference type="InterPro" id="IPR015661">
    <property type="entry name" value="Bub1/Mad3"/>
</dbReference>
<gene>
    <name evidence="2" type="ORF">UPYG_G00276570</name>
</gene>
<dbReference type="Gene3D" id="1.10.510.10">
    <property type="entry name" value="Transferase(Phosphotransferase) domain 1"/>
    <property type="match status" value="1"/>
</dbReference>
<protein>
    <recommendedName>
        <fullName evidence="4">Protein kinase domain-containing protein</fullName>
    </recommendedName>
</protein>
<dbReference type="Proteomes" id="UP001557470">
    <property type="component" value="Unassembled WGS sequence"/>
</dbReference>
<dbReference type="PANTHER" id="PTHR14030">
    <property type="entry name" value="MITOTIC CHECKPOINT SERINE/THREONINE-PROTEIN KINASE BUB1"/>
    <property type="match status" value="1"/>
</dbReference>
<feature type="compositionally biased region" description="Low complexity" evidence="1">
    <location>
        <begin position="171"/>
        <end position="191"/>
    </location>
</feature>
<evidence type="ECO:0000256" key="1">
    <source>
        <dbReference type="SAM" id="MobiDB-lite"/>
    </source>
</evidence>
<organism evidence="2 3">
    <name type="scientific">Umbra pygmaea</name>
    <name type="common">Eastern mudminnow</name>
    <dbReference type="NCBI Taxonomy" id="75934"/>
    <lineage>
        <taxon>Eukaryota</taxon>
        <taxon>Metazoa</taxon>
        <taxon>Chordata</taxon>
        <taxon>Craniata</taxon>
        <taxon>Vertebrata</taxon>
        <taxon>Euteleostomi</taxon>
        <taxon>Actinopterygii</taxon>
        <taxon>Neopterygii</taxon>
        <taxon>Teleostei</taxon>
        <taxon>Protacanthopterygii</taxon>
        <taxon>Esociformes</taxon>
        <taxon>Umbridae</taxon>
        <taxon>Umbra</taxon>
    </lineage>
</organism>
<name>A0ABD0WR33_UMBPY</name>
<evidence type="ECO:0000313" key="3">
    <source>
        <dbReference type="Proteomes" id="UP001557470"/>
    </source>
</evidence>
<evidence type="ECO:0000313" key="2">
    <source>
        <dbReference type="EMBL" id="KAL0965083.1"/>
    </source>
</evidence>
<comment type="caution">
    <text evidence="2">The sequence shown here is derived from an EMBL/GenBank/DDBJ whole genome shotgun (WGS) entry which is preliminary data.</text>
</comment>
<reference evidence="2 3" key="1">
    <citation type="submission" date="2024-06" db="EMBL/GenBank/DDBJ databases">
        <authorList>
            <person name="Pan Q."/>
            <person name="Wen M."/>
            <person name="Jouanno E."/>
            <person name="Zahm M."/>
            <person name="Klopp C."/>
            <person name="Cabau C."/>
            <person name="Louis A."/>
            <person name="Berthelot C."/>
            <person name="Parey E."/>
            <person name="Roest Crollius H."/>
            <person name="Montfort J."/>
            <person name="Robinson-Rechavi M."/>
            <person name="Bouchez O."/>
            <person name="Lampietro C."/>
            <person name="Lopez Roques C."/>
            <person name="Donnadieu C."/>
            <person name="Postlethwait J."/>
            <person name="Bobe J."/>
            <person name="Verreycken H."/>
            <person name="Guiguen Y."/>
        </authorList>
    </citation>
    <scope>NUCLEOTIDE SEQUENCE [LARGE SCALE GENOMIC DNA]</scope>
    <source>
        <strain evidence="2">Up_M1</strain>
        <tissue evidence="2">Testis</tissue>
    </source>
</reference>
<sequence>MTGGESDSTTPASQQNSMVFKIFDEESQPTPTLTSGKAMPRQSDTIQDDVFLPPGERGLCFKTPNPFQSGKIPHREQTLSKNFAEKRESLSVDVVNGHQNNTLCASPEDTLDFAKAAKIASTPSSCASGLKVVSPDTGTRTETSGVTTEPETISQQIRDLSPIQEASVERSCSQASGLTSTSSQGSVSGGQANPQLSSRKQNHSASSPDANDQNPVCTVLEDPCSQSLRQRLLDQLDLRSFPNFHSEDGYLPTVKEDDLLVLGKETFFTFSKMDFKSFSIFEGMGDGYIAIKVERCAVPWDFYIRSRLRERLARDSQAPVHDAGRCYQFRDGCITIHQAFPQETLSSQVAEGSFEKIVMAMAIQTVELVRRMHSCSLIHGALCADTLVMNCPYDEELDQAVVALDFSCSLDLEMQPEVTAARSLTSAQGFITQGLLSPTASPYQVDLLGVAETVHCLLKRVRWPVNDKSKWTLQKYQEAESSDPNGMFWSKFFRTLLCPGDRSSVSVLTELLEDMKKSDLAC</sequence>
<feature type="compositionally biased region" description="Low complexity" evidence="1">
    <location>
        <begin position="137"/>
        <end position="149"/>
    </location>
</feature>
<feature type="region of interest" description="Disordered" evidence="1">
    <location>
        <begin position="125"/>
        <end position="218"/>
    </location>
</feature>
<dbReference type="EMBL" id="JAGEUA010000009">
    <property type="protein sequence ID" value="KAL0965083.1"/>
    <property type="molecule type" value="Genomic_DNA"/>
</dbReference>